<dbReference type="InterPro" id="IPR036661">
    <property type="entry name" value="Luciferase-like_sf"/>
</dbReference>
<keyword evidence="2" id="KW-1185">Reference proteome</keyword>
<sequence length="169" mass="17660">MAQPAFPAVLAPASVAIAGPAAGPHDVALDDTALDSTTIADVVARADVLRLRFSPALPTPAAVRALVGLLDDEIARAGRGRSEVRLVLEVETVVARDEADAARRRSDLAYTAAFSHTPRSTEQTWLVAPVEALADAARALARRTGVDRVELALTPASRSAEVAAALRPR</sequence>
<reference evidence="1 2" key="1">
    <citation type="submission" date="2021-05" db="EMBL/GenBank/DDBJ databases">
        <title>Description of Cellulomonas sp. DKR-3 sp. nov.</title>
        <authorList>
            <person name="Dahal R.H."/>
            <person name="Chaudhary D.K."/>
        </authorList>
    </citation>
    <scope>NUCLEOTIDE SEQUENCE [LARGE SCALE GENOMIC DNA]</scope>
    <source>
        <strain evidence="1 2">DKR-3</strain>
    </source>
</reference>
<dbReference type="Proteomes" id="UP000722125">
    <property type="component" value="Unassembled WGS sequence"/>
</dbReference>
<protein>
    <submittedName>
        <fullName evidence="1">Uncharacterized protein</fullName>
    </submittedName>
</protein>
<organism evidence="1 2">
    <name type="scientific">Cellulomonas fulva</name>
    <dbReference type="NCBI Taxonomy" id="2835530"/>
    <lineage>
        <taxon>Bacteria</taxon>
        <taxon>Bacillati</taxon>
        <taxon>Actinomycetota</taxon>
        <taxon>Actinomycetes</taxon>
        <taxon>Micrococcales</taxon>
        <taxon>Cellulomonadaceae</taxon>
        <taxon>Cellulomonas</taxon>
    </lineage>
</organism>
<evidence type="ECO:0000313" key="2">
    <source>
        <dbReference type="Proteomes" id="UP000722125"/>
    </source>
</evidence>
<name>A0ABS5TXZ1_9CELL</name>
<evidence type="ECO:0000313" key="1">
    <source>
        <dbReference type="EMBL" id="MBT0994023.1"/>
    </source>
</evidence>
<dbReference type="Gene3D" id="3.20.20.30">
    <property type="entry name" value="Luciferase-like domain"/>
    <property type="match status" value="1"/>
</dbReference>
<accession>A0ABS5TXZ1</accession>
<gene>
    <name evidence="1" type="ORF">KIN34_06950</name>
</gene>
<proteinExistence type="predicted"/>
<dbReference type="SUPFAM" id="SSF51679">
    <property type="entry name" value="Bacterial luciferase-like"/>
    <property type="match status" value="1"/>
</dbReference>
<dbReference type="RefSeq" id="WP_214348503.1">
    <property type="nucleotide sequence ID" value="NZ_JAHBOH010000001.1"/>
</dbReference>
<comment type="caution">
    <text evidence="1">The sequence shown here is derived from an EMBL/GenBank/DDBJ whole genome shotgun (WGS) entry which is preliminary data.</text>
</comment>
<dbReference type="EMBL" id="JAHBOH010000001">
    <property type="protein sequence ID" value="MBT0994023.1"/>
    <property type="molecule type" value="Genomic_DNA"/>
</dbReference>